<sequence>MSRRAETH</sequence>
<evidence type="ECO:0000313" key="1">
    <source>
        <dbReference type="EMBL" id="MBX57901.1"/>
    </source>
</evidence>
<protein>
    <submittedName>
        <fullName evidence="1">Uncharacterized protein</fullName>
    </submittedName>
</protein>
<reference evidence="1" key="1">
    <citation type="submission" date="2018-02" db="EMBL/GenBank/DDBJ databases">
        <title>Rhizophora mucronata_Transcriptome.</title>
        <authorList>
            <person name="Meera S.P."/>
            <person name="Sreeshan A."/>
            <person name="Augustine A."/>
        </authorList>
    </citation>
    <scope>NUCLEOTIDE SEQUENCE</scope>
    <source>
        <tissue evidence="1">Leaf</tissue>
    </source>
</reference>
<proteinExistence type="predicted"/>
<dbReference type="EMBL" id="GGEC01077417">
    <property type="protein sequence ID" value="MBX57901.1"/>
    <property type="molecule type" value="Transcribed_RNA"/>
</dbReference>
<accession>A0A2P2PT28</accession>
<organism evidence="1">
    <name type="scientific">Rhizophora mucronata</name>
    <name type="common">Asiatic mangrove</name>
    <dbReference type="NCBI Taxonomy" id="61149"/>
    <lineage>
        <taxon>Eukaryota</taxon>
        <taxon>Viridiplantae</taxon>
        <taxon>Streptophyta</taxon>
        <taxon>Embryophyta</taxon>
        <taxon>Tracheophyta</taxon>
        <taxon>Spermatophyta</taxon>
        <taxon>Magnoliopsida</taxon>
        <taxon>eudicotyledons</taxon>
        <taxon>Gunneridae</taxon>
        <taxon>Pentapetalae</taxon>
        <taxon>rosids</taxon>
        <taxon>fabids</taxon>
        <taxon>Malpighiales</taxon>
        <taxon>Rhizophoraceae</taxon>
        <taxon>Rhizophora</taxon>
    </lineage>
</organism>
<name>A0A2P2PT28_RHIMU</name>